<dbReference type="Pfam" id="PF01580">
    <property type="entry name" value="FtsK_SpoIIIE"/>
    <property type="match status" value="1"/>
</dbReference>
<reference evidence="6" key="1">
    <citation type="submission" date="2020-04" db="EMBL/GenBank/DDBJ databases">
        <title>Deep metagenomics examines the oral microbiome during advanced dental caries in children, revealing novel taxa and co-occurrences with host molecules.</title>
        <authorList>
            <person name="Baker J.L."/>
            <person name="Morton J.T."/>
            <person name="Dinis M."/>
            <person name="Alvarez R."/>
            <person name="Tran N.C."/>
            <person name="Knight R."/>
            <person name="Edlund A."/>
        </authorList>
    </citation>
    <scope>NUCLEOTIDE SEQUENCE</scope>
    <source>
        <strain evidence="6">JCVI_30_bin.13</strain>
    </source>
</reference>
<evidence type="ECO:0000256" key="4">
    <source>
        <dbReference type="SAM" id="Phobius"/>
    </source>
</evidence>
<feature type="binding site" evidence="3">
    <location>
        <begin position="401"/>
        <end position="408"/>
    </location>
    <ligand>
        <name>ATP</name>
        <dbReference type="ChEBI" id="CHEBI:30616"/>
    </ligand>
</feature>
<dbReference type="PROSITE" id="PS50901">
    <property type="entry name" value="FTSK"/>
    <property type="match status" value="1"/>
</dbReference>
<dbReference type="InterPro" id="IPR002543">
    <property type="entry name" value="FtsK_dom"/>
</dbReference>
<protein>
    <submittedName>
        <fullName evidence="6">Cell division protein FtsK</fullName>
    </submittedName>
</protein>
<comment type="caution">
    <text evidence="6">The sequence shown here is derived from an EMBL/GenBank/DDBJ whole genome shotgun (WGS) entry which is preliminary data.</text>
</comment>
<proteinExistence type="predicted"/>
<dbReference type="GO" id="GO:0005524">
    <property type="term" value="F:ATP binding"/>
    <property type="evidence" value="ECO:0007669"/>
    <property type="project" value="UniProtKB-UniRule"/>
</dbReference>
<keyword evidence="4" id="KW-0472">Membrane</keyword>
<dbReference type="SUPFAM" id="SSF52540">
    <property type="entry name" value="P-loop containing nucleoside triphosphate hydrolases"/>
    <property type="match status" value="1"/>
</dbReference>
<keyword evidence="4" id="KW-0812">Transmembrane</keyword>
<feature type="domain" description="FtsK" evidence="5">
    <location>
        <begin position="383"/>
        <end position="577"/>
    </location>
</feature>
<dbReference type="PANTHER" id="PTHR22683:SF1">
    <property type="entry name" value="TYPE VII SECRETION SYSTEM PROTEIN ESSC"/>
    <property type="match status" value="1"/>
</dbReference>
<dbReference type="InterPro" id="IPR027417">
    <property type="entry name" value="P-loop_NTPase"/>
</dbReference>
<evidence type="ECO:0000256" key="3">
    <source>
        <dbReference type="PROSITE-ProRule" id="PRU00289"/>
    </source>
</evidence>
<evidence type="ECO:0000313" key="7">
    <source>
        <dbReference type="Proteomes" id="UP000759246"/>
    </source>
</evidence>
<dbReference type="GO" id="GO:0051301">
    <property type="term" value="P:cell division"/>
    <property type="evidence" value="ECO:0007669"/>
    <property type="project" value="UniProtKB-KW"/>
</dbReference>
<dbReference type="PANTHER" id="PTHR22683">
    <property type="entry name" value="SPORULATION PROTEIN RELATED"/>
    <property type="match status" value="1"/>
</dbReference>
<evidence type="ECO:0000313" key="6">
    <source>
        <dbReference type="EMBL" id="MBF0966445.1"/>
    </source>
</evidence>
<feature type="transmembrane region" description="Helical" evidence="4">
    <location>
        <begin position="161"/>
        <end position="180"/>
    </location>
</feature>
<accession>A0A929WU75</accession>
<gene>
    <name evidence="6" type="ORF">HXK09_04690</name>
</gene>
<evidence type="ECO:0000256" key="1">
    <source>
        <dbReference type="ARBA" id="ARBA00022741"/>
    </source>
</evidence>
<dbReference type="Gene3D" id="3.40.50.300">
    <property type="entry name" value="P-loop containing nucleotide triphosphate hydrolases"/>
    <property type="match status" value="1"/>
</dbReference>
<evidence type="ECO:0000256" key="2">
    <source>
        <dbReference type="ARBA" id="ARBA00022840"/>
    </source>
</evidence>
<keyword evidence="2 3" id="KW-0067">ATP-binding</keyword>
<dbReference type="AlphaFoldDB" id="A0A929WU75"/>
<dbReference type="Proteomes" id="UP000759246">
    <property type="component" value="Unassembled WGS sequence"/>
</dbReference>
<sequence length="1025" mass="108307">MNDSACLARTALRTDLHLACVEGPDVGLVIAPGTVGRAGQVPLACSSIAREHATFSTRAGRAHLRTATGASPIQVRTRLGLWRRLHRKNQLAPGRRLRVGADTFEVRSRPWTLAWPGVDRRGRATSPGAAFLRGAPLVSFLVMASLMVWRLRSVPVSPRVLWTLGGVIGVLACVCVLAVLRRVHRRKRGWDGAALALVLASLPTASVPPRERSVAVWPGRATWLRRRVALSAPSSSSRPDDAASLGIAGSHGAECALWCAGQVAAQMGGARVWWNHRSPVLLGAQAVDIHVTDRETCPSCARGNSNEKSIAVLHIGYASHIADLPSWCARVCVSDELPVSPRWWWTVTRTTNQDCLPKRVDWDPHASVGTVGSLSVVIGHAQSGPVALDLVSDGPHALVAGCTGSGKSEALLGWLASIAHCYSPERVRFILIDYKGGSTFARLADLPHTQALLTDLDAGATARALDGIASVLRSREATLADMGLPDLASWERAHDTAPDTVAAPPPRLIVAIDEFRVLADTHPSSMDVLLRLAAQGRSLGLHLIAATQRPSGAINASMRANMDIRLALRCVSAADSTDILGDCRASALPRVPGRAVLAGVGTLQLTYMADVARVVDGCGKRWPRACSAPLWAPALPDTLSWEDIDEAFAGVSVDTALTHHAAASSHDCGMNGPCALALGLVEGIESHSALVWDGGSIQIQTSAHEGSLAARWVLAIATRIAGAIDVPLHVIAEEDAVGASSLLSASDVGAIDLLQGVCENGPAVLAITDVSALRSNLAEGLSIPQAEELWASLLGRARRAGIVIVAAYAGRFTSSTSAMGAFSMRLVRAREANEALHAGLSPSDLRSLASGQALLVRPGEPTVLACIPMEMTPLQPRQSARSLSGARAWRIPSAKELASLVSNSSMPALIGPEYAPSQWLCDKPWIVIGSDSGVQVLTDLHDALGWNPPTIVDVIPEAAWTRITRWDGLRVLALNPSGNVIRALIRSSHTYPLSIVARRWSPSCGLVCEGGTLTTIQLTIGSVTT</sequence>
<evidence type="ECO:0000259" key="5">
    <source>
        <dbReference type="PROSITE" id="PS50901"/>
    </source>
</evidence>
<feature type="transmembrane region" description="Helical" evidence="4">
    <location>
        <begin position="130"/>
        <end position="149"/>
    </location>
</feature>
<dbReference type="EMBL" id="JABZGF010000113">
    <property type="protein sequence ID" value="MBF0966445.1"/>
    <property type="molecule type" value="Genomic_DNA"/>
</dbReference>
<keyword evidence="6" id="KW-0131">Cell cycle</keyword>
<dbReference type="InterPro" id="IPR050206">
    <property type="entry name" value="FtsK/SpoIIIE/SftA"/>
</dbReference>
<name>A0A929WU75_9ACTO</name>
<dbReference type="GO" id="GO:0003677">
    <property type="term" value="F:DNA binding"/>
    <property type="evidence" value="ECO:0007669"/>
    <property type="project" value="InterPro"/>
</dbReference>
<organism evidence="6 7">
    <name type="scientific">Actinomyces bouchesdurhonensis</name>
    <dbReference type="NCBI Taxonomy" id="1852361"/>
    <lineage>
        <taxon>Bacteria</taxon>
        <taxon>Bacillati</taxon>
        <taxon>Actinomycetota</taxon>
        <taxon>Actinomycetes</taxon>
        <taxon>Actinomycetales</taxon>
        <taxon>Actinomycetaceae</taxon>
        <taxon>Actinomyces</taxon>
    </lineage>
</organism>
<keyword evidence="6" id="KW-0132">Cell division</keyword>
<keyword evidence="1 3" id="KW-0547">Nucleotide-binding</keyword>
<keyword evidence="4" id="KW-1133">Transmembrane helix</keyword>